<dbReference type="InterPro" id="IPR021517">
    <property type="entry name" value="DUF3180"/>
</dbReference>
<evidence type="ECO:0008006" key="5">
    <source>
        <dbReference type="Google" id="ProtNLM"/>
    </source>
</evidence>
<keyword evidence="2" id="KW-0812">Transmembrane</keyword>
<name>A0ABN2XJQ6_9MICC</name>
<evidence type="ECO:0000256" key="2">
    <source>
        <dbReference type="SAM" id="Phobius"/>
    </source>
</evidence>
<dbReference type="EMBL" id="BAAAQA010000006">
    <property type="protein sequence ID" value="GAA2112471.1"/>
    <property type="molecule type" value="Genomic_DNA"/>
</dbReference>
<comment type="caution">
    <text evidence="3">The sequence shown here is derived from an EMBL/GenBank/DDBJ whole genome shotgun (WGS) entry which is preliminary data.</text>
</comment>
<evidence type="ECO:0000313" key="4">
    <source>
        <dbReference type="Proteomes" id="UP001500166"/>
    </source>
</evidence>
<accession>A0ABN2XJQ6</accession>
<keyword evidence="2" id="KW-1133">Transmembrane helix</keyword>
<evidence type="ECO:0000256" key="1">
    <source>
        <dbReference type="SAM" id="MobiDB-lite"/>
    </source>
</evidence>
<dbReference type="RefSeq" id="WP_344223785.1">
    <property type="nucleotide sequence ID" value="NZ_BAAAQA010000006.1"/>
</dbReference>
<proteinExistence type="predicted"/>
<feature type="transmembrane region" description="Helical" evidence="2">
    <location>
        <begin position="36"/>
        <end position="57"/>
    </location>
</feature>
<feature type="region of interest" description="Disordered" evidence="1">
    <location>
        <begin position="158"/>
        <end position="185"/>
    </location>
</feature>
<gene>
    <name evidence="3" type="ORF">GCM10009824_08610</name>
</gene>
<sequence length="185" mass="20085">MRYLNVLSLVVVALVAAVLGWSINYAVSGQNQALLILPWGSLVAEGAAAAVLLYLGLRLRAYRDPEGEERRRRRAPADRKPYDPVWGVGTAAAAQAVAYYGALTAGWHAGLGVDQVMLLGVRTTQEPLWLCVAQIVAGVVLMVIGWIVENWCKLPPEDPDAERDTPYGGRQDPYTTGEGGYARHQ</sequence>
<organism evidence="3 4">
    <name type="scientific">Kocuria atrinae</name>
    <dbReference type="NCBI Taxonomy" id="592377"/>
    <lineage>
        <taxon>Bacteria</taxon>
        <taxon>Bacillati</taxon>
        <taxon>Actinomycetota</taxon>
        <taxon>Actinomycetes</taxon>
        <taxon>Micrococcales</taxon>
        <taxon>Micrococcaceae</taxon>
        <taxon>Kocuria</taxon>
    </lineage>
</organism>
<dbReference type="Pfam" id="PF11377">
    <property type="entry name" value="DUF3180"/>
    <property type="match status" value="1"/>
</dbReference>
<protein>
    <recommendedName>
        <fullName evidence="5">DUF3180 domain-containing protein</fullName>
    </recommendedName>
</protein>
<feature type="transmembrane region" description="Helical" evidence="2">
    <location>
        <begin position="127"/>
        <end position="148"/>
    </location>
</feature>
<evidence type="ECO:0000313" key="3">
    <source>
        <dbReference type="EMBL" id="GAA2112471.1"/>
    </source>
</evidence>
<reference evidence="3 4" key="1">
    <citation type="journal article" date="2019" name="Int. J. Syst. Evol. Microbiol.">
        <title>The Global Catalogue of Microorganisms (GCM) 10K type strain sequencing project: providing services to taxonomists for standard genome sequencing and annotation.</title>
        <authorList>
            <consortium name="The Broad Institute Genomics Platform"/>
            <consortium name="The Broad Institute Genome Sequencing Center for Infectious Disease"/>
            <person name="Wu L."/>
            <person name="Ma J."/>
        </authorList>
    </citation>
    <scope>NUCLEOTIDE SEQUENCE [LARGE SCALE GENOMIC DNA]</scope>
    <source>
        <strain evidence="3 4">JCM 15914</strain>
    </source>
</reference>
<dbReference type="Proteomes" id="UP001500166">
    <property type="component" value="Unassembled WGS sequence"/>
</dbReference>
<keyword evidence="4" id="KW-1185">Reference proteome</keyword>
<keyword evidence="2" id="KW-0472">Membrane</keyword>